<reference evidence="1 2" key="1">
    <citation type="submission" date="2013-12" db="EMBL/GenBank/DDBJ databases">
        <title>Draft genome of the parsitic nematode Ancylostoma duodenale.</title>
        <authorList>
            <person name="Mitreva M."/>
        </authorList>
    </citation>
    <scope>NUCLEOTIDE SEQUENCE [LARGE SCALE GENOMIC DNA]</scope>
    <source>
        <strain evidence="1 2">Zhejiang</strain>
    </source>
</reference>
<feature type="non-terminal residue" evidence="1">
    <location>
        <position position="1"/>
    </location>
</feature>
<protein>
    <submittedName>
        <fullName evidence="1">Uncharacterized protein</fullName>
    </submittedName>
</protein>
<keyword evidence="2" id="KW-1185">Reference proteome</keyword>
<proteinExistence type="predicted"/>
<organism evidence="1 2">
    <name type="scientific">Ancylostoma duodenale</name>
    <dbReference type="NCBI Taxonomy" id="51022"/>
    <lineage>
        <taxon>Eukaryota</taxon>
        <taxon>Metazoa</taxon>
        <taxon>Ecdysozoa</taxon>
        <taxon>Nematoda</taxon>
        <taxon>Chromadorea</taxon>
        <taxon>Rhabditida</taxon>
        <taxon>Rhabditina</taxon>
        <taxon>Rhabditomorpha</taxon>
        <taxon>Strongyloidea</taxon>
        <taxon>Ancylostomatidae</taxon>
        <taxon>Ancylostomatinae</taxon>
        <taxon>Ancylostoma</taxon>
    </lineage>
</organism>
<evidence type="ECO:0000313" key="2">
    <source>
        <dbReference type="Proteomes" id="UP000054047"/>
    </source>
</evidence>
<name>A0A0C2FTH6_9BILA</name>
<evidence type="ECO:0000313" key="1">
    <source>
        <dbReference type="EMBL" id="KIH48216.1"/>
    </source>
</evidence>
<accession>A0A0C2FTH6</accession>
<gene>
    <name evidence="1" type="ORF">ANCDUO_21717</name>
</gene>
<dbReference type="Proteomes" id="UP000054047">
    <property type="component" value="Unassembled WGS sequence"/>
</dbReference>
<dbReference type="EMBL" id="KN761542">
    <property type="protein sequence ID" value="KIH48216.1"/>
    <property type="molecule type" value="Genomic_DNA"/>
</dbReference>
<sequence>GIVDRMIKNANTKLMLGTSSWREQFIDALTKFRTNLEFLALLDGDLTLGIFTKARFSQLGDLQLVSRQPSHSVVRTYNL</sequence>
<dbReference type="AlphaFoldDB" id="A0A0C2FTH6"/>
<dbReference type="OrthoDB" id="418484at2759"/>